<dbReference type="RefSeq" id="WP_061664470.1">
    <property type="nucleotide sequence ID" value="NZ_JBPCHO010000002.1"/>
</dbReference>
<name>A0A9X0M9Y5_BACCE</name>
<dbReference type="PANTHER" id="PTHR43415:SF3">
    <property type="entry name" value="GNAT-FAMILY ACETYLTRANSFERASE"/>
    <property type="match status" value="1"/>
</dbReference>
<reference evidence="2 3" key="1">
    <citation type="submission" date="2015-12" db="EMBL/GenBank/DDBJ databases">
        <title>Bacillus cereus Group isolate.</title>
        <authorList>
            <person name="Kovac J."/>
        </authorList>
    </citation>
    <scope>NUCLEOTIDE SEQUENCE [LARGE SCALE GENOMIC DNA]</scope>
    <source>
        <strain evidence="2 3">FSL K6-0073</strain>
    </source>
</reference>
<accession>A0A9X0M9Y5</accession>
<organism evidence="2 3">
    <name type="scientific">Bacillus cereus</name>
    <dbReference type="NCBI Taxonomy" id="1396"/>
    <lineage>
        <taxon>Bacteria</taxon>
        <taxon>Bacillati</taxon>
        <taxon>Bacillota</taxon>
        <taxon>Bacilli</taxon>
        <taxon>Bacillales</taxon>
        <taxon>Bacillaceae</taxon>
        <taxon>Bacillus</taxon>
        <taxon>Bacillus cereus group</taxon>
    </lineage>
</organism>
<feature type="domain" description="N-acetyltransferase" evidence="1">
    <location>
        <begin position="1"/>
        <end position="174"/>
    </location>
</feature>
<protein>
    <submittedName>
        <fullName evidence="2">Acetyltransferase</fullName>
    </submittedName>
</protein>
<comment type="caution">
    <text evidence="2">The sequence shown here is derived from an EMBL/GenBank/DDBJ whole genome shotgun (WGS) entry which is preliminary data.</text>
</comment>
<dbReference type="GO" id="GO:0016747">
    <property type="term" value="F:acyltransferase activity, transferring groups other than amino-acyl groups"/>
    <property type="evidence" value="ECO:0007669"/>
    <property type="project" value="InterPro"/>
</dbReference>
<evidence type="ECO:0000259" key="1">
    <source>
        <dbReference type="PROSITE" id="PS51186"/>
    </source>
</evidence>
<evidence type="ECO:0000313" key="3">
    <source>
        <dbReference type="Proteomes" id="UP000075476"/>
    </source>
</evidence>
<dbReference type="CDD" id="cd04301">
    <property type="entry name" value="NAT_SF"/>
    <property type="match status" value="1"/>
</dbReference>
<dbReference type="Pfam" id="PF00583">
    <property type="entry name" value="Acetyltransf_1"/>
    <property type="match status" value="1"/>
</dbReference>
<proteinExistence type="predicted"/>
<gene>
    <name evidence="2" type="ORF">AT268_12785</name>
</gene>
<dbReference type="InterPro" id="IPR016181">
    <property type="entry name" value="Acyl_CoA_acyltransferase"/>
</dbReference>
<dbReference type="PROSITE" id="PS51186">
    <property type="entry name" value="GNAT"/>
    <property type="match status" value="1"/>
</dbReference>
<dbReference type="EMBL" id="LOMO01000264">
    <property type="protein sequence ID" value="KXY27437.1"/>
    <property type="molecule type" value="Genomic_DNA"/>
</dbReference>
<dbReference type="Gene3D" id="3.40.630.30">
    <property type="match status" value="1"/>
</dbReference>
<dbReference type="SUPFAM" id="SSF55729">
    <property type="entry name" value="Acyl-CoA N-acyltransferases (Nat)"/>
    <property type="match status" value="1"/>
</dbReference>
<dbReference type="PANTHER" id="PTHR43415">
    <property type="entry name" value="SPERMIDINE N(1)-ACETYLTRANSFERASE"/>
    <property type="match status" value="1"/>
</dbReference>
<dbReference type="InterPro" id="IPR000182">
    <property type="entry name" value="GNAT_dom"/>
</dbReference>
<dbReference type="AlphaFoldDB" id="A0A9X0M9Y5"/>
<sequence length="174" mass="20052">MIRLVKETDAEAIMNIRKEIILSETTTKFFIVSPKKLPNDMNAEREKIRKSNEEGNLYIVYKIDSKVVGFLLFNRYELERLQHAGTMGMGIKEAYCNQGIGTKLIEFLISWAKRQKGLEKICLGVVSVNDRAIKVYKRMGFVEEGRQRKQIKYEDGSYGDGSYGDDVLMGFYIE</sequence>
<dbReference type="Proteomes" id="UP000075476">
    <property type="component" value="Unassembled WGS sequence"/>
</dbReference>
<evidence type="ECO:0000313" key="2">
    <source>
        <dbReference type="EMBL" id="KXY27437.1"/>
    </source>
</evidence>